<proteinExistence type="inferred from homology"/>
<dbReference type="GO" id="GO:0051453">
    <property type="term" value="P:regulation of intracellular pH"/>
    <property type="evidence" value="ECO:0007669"/>
    <property type="project" value="TreeGrafter"/>
</dbReference>
<dbReference type="GO" id="GO:0016020">
    <property type="term" value="C:membrane"/>
    <property type="evidence" value="ECO:0007669"/>
    <property type="project" value="UniProtKB-UniRule"/>
</dbReference>
<dbReference type="AlphaFoldDB" id="A0A9N8H648"/>
<evidence type="ECO:0000313" key="10">
    <source>
        <dbReference type="Proteomes" id="UP001153069"/>
    </source>
</evidence>
<dbReference type="EMBL" id="CAICTM010000089">
    <property type="protein sequence ID" value="CAB9500710.1"/>
    <property type="molecule type" value="Genomic_DNA"/>
</dbReference>
<reference evidence="9" key="1">
    <citation type="submission" date="2020-06" db="EMBL/GenBank/DDBJ databases">
        <authorList>
            <consortium name="Plant Systems Biology data submission"/>
        </authorList>
    </citation>
    <scope>NUCLEOTIDE SEQUENCE</scope>
    <source>
        <strain evidence="9">D6</strain>
    </source>
</reference>
<name>A0A9N8H648_9STRA</name>
<keyword evidence="4 7" id="KW-0812">Transmembrane</keyword>
<feature type="transmembrane region" description="Helical" evidence="7">
    <location>
        <begin position="186"/>
        <end position="205"/>
    </location>
</feature>
<dbReference type="PANTHER" id="PTHR10981:SF0">
    <property type="entry name" value="BATTENIN"/>
    <property type="match status" value="1"/>
</dbReference>
<keyword evidence="6 7" id="KW-0472">Membrane</keyword>
<comment type="caution">
    <text evidence="9">The sequence shown here is derived from an EMBL/GenBank/DDBJ whole genome shotgun (WGS) entry which is preliminary data.</text>
</comment>
<evidence type="ECO:0000256" key="5">
    <source>
        <dbReference type="ARBA" id="ARBA00022989"/>
    </source>
</evidence>
<comment type="subcellular location">
    <subcellularLocation>
        <location evidence="1">Endomembrane system</location>
        <topology evidence="1">Multi-pass membrane protein</topology>
    </subcellularLocation>
</comment>
<evidence type="ECO:0000256" key="4">
    <source>
        <dbReference type="ARBA" id="ARBA00022692"/>
    </source>
</evidence>
<dbReference type="Proteomes" id="UP001153069">
    <property type="component" value="Unassembled WGS sequence"/>
</dbReference>
<feature type="transmembrane region" description="Helical" evidence="7">
    <location>
        <begin position="149"/>
        <end position="174"/>
    </location>
</feature>
<evidence type="ECO:0000256" key="3">
    <source>
        <dbReference type="ARBA" id="ARBA00022448"/>
    </source>
</evidence>
<protein>
    <submittedName>
        <fullName evidence="9">Protein BTN1</fullName>
    </submittedName>
</protein>
<feature type="transmembrane region" description="Helical" evidence="7">
    <location>
        <begin position="101"/>
        <end position="128"/>
    </location>
</feature>
<evidence type="ECO:0000256" key="1">
    <source>
        <dbReference type="ARBA" id="ARBA00004127"/>
    </source>
</evidence>
<feature type="region of interest" description="Disordered" evidence="8">
    <location>
        <begin position="237"/>
        <end position="300"/>
    </location>
</feature>
<evidence type="ECO:0000256" key="7">
    <source>
        <dbReference type="RuleBase" id="RU361113"/>
    </source>
</evidence>
<evidence type="ECO:0000256" key="8">
    <source>
        <dbReference type="SAM" id="MobiDB-lite"/>
    </source>
</evidence>
<evidence type="ECO:0000256" key="2">
    <source>
        <dbReference type="ARBA" id="ARBA00007467"/>
    </source>
</evidence>
<dbReference type="SUPFAM" id="SSF103473">
    <property type="entry name" value="MFS general substrate transporter"/>
    <property type="match status" value="1"/>
</dbReference>
<evidence type="ECO:0000256" key="6">
    <source>
        <dbReference type="ARBA" id="ARBA00023136"/>
    </source>
</evidence>
<organism evidence="9 10">
    <name type="scientific">Seminavis robusta</name>
    <dbReference type="NCBI Taxonomy" id="568900"/>
    <lineage>
        <taxon>Eukaryota</taxon>
        <taxon>Sar</taxon>
        <taxon>Stramenopiles</taxon>
        <taxon>Ochrophyta</taxon>
        <taxon>Bacillariophyta</taxon>
        <taxon>Bacillariophyceae</taxon>
        <taxon>Bacillariophycidae</taxon>
        <taxon>Naviculales</taxon>
        <taxon>Naviculaceae</taxon>
        <taxon>Seminavis</taxon>
    </lineage>
</organism>
<dbReference type="PANTHER" id="PTHR10981">
    <property type="entry name" value="BATTENIN"/>
    <property type="match status" value="1"/>
</dbReference>
<feature type="compositionally biased region" description="Polar residues" evidence="8">
    <location>
        <begin position="241"/>
        <end position="253"/>
    </location>
</feature>
<dbReference type="GO" id="GO:0005773">
    <property type="term" value="C:vacuole"/>
    <property type="evidence" value="ECO:0007669"/>
    <property type="project" value="UniProtKB-ARBA"/>
</dbReference>
<feature type="region of interest" description="Disordered" evidence="8">
    <location>
        <begin position="1"/>
        <end position="27"/>
    </location>
</feature>
<feature type="transmembrane region" description="Helical" evidence="7">
    <location>
        <begin position="411"/>
        <end position="433"/>
    </location>
</feature>
<gene>
    <name evidence="9" type="ORF">SEMRO_90_G047290.1</name>
</gene>
<dbReference type="InterPro" id="IPR036259">
    <property type="entry name" value="MFS_trans_sf"/>
</dbReference>
<keyword evidence="3" id="KW-0813">Transport</keyword>
<comment type="similarity">
    <text evidence="2 7">Belongs to the battenin family.</text>
</comment>
<dbReference type="PRINTS" id="PR01315">
    <property type="entry name" value="BATTENIN"/>
</dbReference>
<dbReference type="InterPro" id="IPR003492">
    <property type="entry name" value="Battenin_disease_Cln3"/>
</dbReference>
<evidence type="ECO:0000313" key="9">
    <source>
        <dbReference type="EMBL" id="CAB9500710.1"/>
    </source>
</evidence>
<sequence length="493" mass="53845">MSPPTSTYAPIERDNDDHDDTSALGQQPADNAQNITSLAVAFWLLGLFNNSSYVIMIASAKTISEGGTALVFLANVVPSMCIKLTAPYWFDYVSYEHRMLVAFGCMVGSFAMVASSVVPSIQLLGVALGSAQSGLGEASLLAAAGKCDASGKCIAGFSSGTGLAGVFGFLWKFVWNEWIQLSMKTTLWLAQSLAVLYICIFWKSLRPFLTQAPPTTITATEEIEPLEMTTYQTPLSTTTTNRSMADTDSNAAEASSYKDDEIGMQCHPQDTEPSLESPPEIPDNGFVEDSHNNNNHSLQEPKPVHEMTVTERAQFVAMRLWPYIIPLFVVYAAEYSLQAGTWTAIGFPVDSEQARDEFYEFSNWMYQLGVFVSRSSGAFGPTAPVSILWLMPTLQALNVVFFAWVAAEHVWYNYTILIPCCFYVGLLGGGVYVHGYKRICADFVLVDQREFALAATSVAESMGIVCADLLGLFIQACLYRTNHIPGAVVSCPV</sequence>
<feature type="transmembrane region" description="Helical" evidence="7">
    <location>
        <begin position="383"/>
        <end position="405"/>
    </location>
</feature>
<dbReference type="GO" id="GO:0012505">
    <property type="term" value="C:endomembrane system"/>
    <property type="evidence" value="ECO:0007669"/>
    <property type="project" value="UniProtKB-SubCell"/>
</dbReference>
<dbReference type="Pfam" id="PF02487">
    <property type="entry name" value="CLN3"/>
    <property type="match status" value="1"/>
</dbReference>
<keyword evidence="5 7" id="KW-1133">Transmembrane helix</keyword>
<keyword evidence="10" id="KW-1185">Reference proteome</keyword>
<feature type="transmembrane region" description="Helical" evidence="7">
    <location>
        <begin position="35"/>
        <end position="58"/>
    </location>
</feature>
<dbReference type="OrthoDB" id="5965864at2759"/>
<accession>A0A9N8H648</accession>
<feature type="transmembrane region" description="Helical" evidence="7">
    <location>
        <begin position="70"/>
        <end position="89"/>
    </location>
</feature>